<keyword evidence="4" id="KW-0472">Membrane</keyword>
<evidence type="ECO:0000256" key="1">
    <source>
        <dbReference type="ARBA" id="ARBA00004141"/>
    </source>
</evidence>
<keyword evidence="2" id="KW-0812">Transmembrane</keyword>
<keyword evidence="7" id="KW-1185">Reference proteome</keyword>
<evidence type="ECO:0000256" key="3">
    <source>
        <dbReference type="ARBA" id="ARBA00022989"/>
    </source>
</evidence>
<dbReference type="Pfam" id="PF04061">
    <property type="entry name" value="ORMDL"/>
    <property type="match status" value="1"/>
</dbReference>
<dbReference type="STRING" id="105984.A0A427YBY8"/>
<gene>
    <name evidence="6" type="ORF">EHS24_001032</name>
</gene>
<dbReference type="OrthoDB" id="1932233at2759"/>
<dbReference type="InterPro" id="IPR007203">
    <property type="entry name" value="ORMDL"/>
</dbReference>
<evidence type="ECO:0008006" key="8">
    <source>
        <dbReference type="Google" id="ProtNLM"/>
    </source>
</evidence>
<evidence type="ECO:0000256" key="4">
    <source>
        <dbReference type="ARBA" id="ARBA00023136"/>
    </source>
</evidence>
<evidence type="ECO:0000256" key="2">
    <source>
        <dbReference type="ARBA" id="ARBA00022692"/>
    </source>
</evidence>
<protein>
    <recommendedName>
        <fullName evidence="8">Sphingolipid homeostasis protein orm1</fullName>
    </recommendedName>
</protein>
<accession>A0A427YBY8</accession>
<name>A0A427YBY8_9TREE</name>
<dbReference type="PANTHER" id="PTHR12665">
    <property type="entry name" value="ORMDL PROTEINS"/>
    <property type="match status" value="1"/>
</dbReference>
<keyword evidence="3" id="KW-1133">Transmembrane helix</keyword>
<proteinExistence type="predicted"/>
<evidence type="ECO:0000256" key="5">
    <source>
        <dbReference type="SAM" id="MobiDB-lite"/>
    </source>
</evidence>
<dbReference type="EMBL" id="RSCE01000001">
    <property type="protein sequence ID" value="RSH88487.1"/>
    <property type="molecule type" value="Genomic_DNA"/>
</dbReference>
<reference evidence="6 7" key="1">
    <citation type="submission" date="2018-11" db="EMBL/GenBank/DDBJ databases">
        <title>Genome sequence of Apiotrichum porosum DSM 27194.</title>
        <authorList>
            <person name="Aliyu H."/>
            <person name="Gorte O."/>
            <person name="Ochsenreither K."/>
        </authorList>
    </citation>
    <scope>NUCLEOTIDE SEQUENCE [LARGE SCALE GENOMIC DNA]</scope>
    <source>
        <strain evidence="6 7">DSM 27194</strain>
    </source>
</reference>
<feature type="region of interest" description="Disordered" evidence="5">
    <location>
        <begin position="1"/>
        <end position="45"/>
    </location>
</feature>
<dbReference type="Proteomes" id="UP000279236">
    <property type="component" value="Unassembled WGS sequence"/>
</dbReference>
<organism evidence="6 7">
    <name type="scientific">Apiotrichum porosum</name>
    <dbReference type="NCBI Taxonomy" id="105984"/>
    <lineage>
        <taxon>Eukaryota</taxon>
        <taxon>Fungi</taxon>
        <taxon>Dikarya</taxon>
        <taxon>Basidiomycota</taxon>
        <taxon>Agaricomycotina</taxon>
        <taxon>Tremellomycetes</taxon>
        <taxon>Trichosporonales</taxon>
        <taxon>Trichosporonaceae</taxon>
        <taxon>Apiotrichum</taxon>
    </lineage>
</organism>
<dbReference type="RefSeq" id="XP_028480695.1">
    <property type="nucleotide sequence ID" value="XM_028616838.1"/>
</dbReference>
<dbReference type="GeneID" id="39585575"/>
<dbReference type="GO" id="GO:0005789">
    <property type="term" value="C:endoplasmic reticulum membrane"/>
    <property type="evidence" value="ECO:0007669"/>
    <property type="project" value="InterPro"/>
</dbReference>
<evidence type="ECO:0000313" key="7">
    <source>
        <dbReference type="Proteomes" id="UP000279236"/>
    </source>
</evidence>
<dbReference type="AlphaFoldDB" id="A0A427YBY8"/>
<comment type="subcellular location">
    <subcellularLocation>
        <location evidence="1">Membrane</location>
        <topology evidence="1">Multi-pass membrane protein</topology>
    </subcellularLocation>
</comment>
<comment type="caution">
    <text evidence="6">The sequence shown here is derived from an EMBL/GenBank/DDBJ whole genome shotgun (WGS) entry which is preliminary data.</text>
</comment>
<feature type="compositionally biased region" description="Polar residues" evidence="5">
    <location>
        <begin position="35"/>
        <end position="45"/>
    </location>
</feature>
<evidence type="ECO:0000313" key="6">
    <source>
        <dbReference type="EMBL" id="RSH88487.1"/>
    </source>
</evidence>
<sequence>MPSLTAPTSPGARARSVSQPLRDGVDPDVFRFGTAGQTSPRSSFHRTLSANTAYGSYGRASGSGLSGQTKGRNRSGSLVTVTEVGGDEPDNINDRLGVGANFNAAWVNAPADSLPGAWVIHPVLIMGAKLLIDSIPGMQADISWTIVNIGYMVLSFIMFHQVTGVPFETSVSTGGAYDDLTLWEQIDAGAQYTPSKKWLTSVPICLFLISTHYTRYNYTLFALNFSALVFVLFPKLPILHRLRFHVGFGSNGDGINTPAPSRPSSPAPRSQAL</sequence>